<evidence type="ECO:0000256" key="1">
    <source>
        <dbReference type="ARBA" id="ARBA00011900"/>
    </source>
</evidence>
<feature type="domain" description="Type II methyltransferase M.TaqI-like" evidence="8">
    <location>
        <begin position="442"/>
        <end position="621"/>
    </location>
</feature>
<dbReference type="SUPFAM" id="SSF53335">
    <property type="entry name" value="S-adenosyl-L-methionine-dependent methyltransferases"/>
    <property type="match status" value="1"/>
</dbReference>
<dbReference type="PROSITE" id="PS00092">
    <property type="entry name" value="N6_MTASE"/>
    <property type="match status" value="1"/>
</dbReference>
<dbReference type="InterPro" id="IPR050953">
    <property type="entry name" value="N4_N6_ade-DNA_methylase"/>
</dbReference>
<dbReference type="Pfam" id="PF07669">
    <property type="entry name" value="Eco57I"/>
    <property type="match status" value="1"/>
</dbReference>
<keyword evidence="6" id="KW-0175">Coiled coil</keyword>
<organism evidence="9 10">
    <name type="scientific">Dorea longicatena</name>
    <dbReference type="NCBI Taxonomy" id="88431"/>
    <lineage>
        <taxon>Bacteria</taxon>
        <taxon>Bacillati</taxon>
        <taxon>Bacillota</taxon>
        <taxon>Clostridia</taxon>
        <taxon>Lachnospirales</taxon>
        <taxon>Lachnospiraceae</taxon>
        <taxon>Dorea</taxon>
    </lineage>
</organism>
<dbReference type="InterPro" id="IPR007409">
    <property type="entry name" value="Restrct_endonuc_type1_HsdR_N"/>
</dbReference>
<dbReference type="PANTHER" id="PTHR33841">
    <property type="entry name" value="DNA METHYLTRANSFERASE YEEA-RELATED"/>
    <property type="match status" value="1"/>
</dbReference>
<dbReference type="InterPro" id="IPR002052">
    <property type="entry name" value="DNA_methylase_N6_adenine_CS"/>
</dbReference>
<dbReference type="GO" id="GO:0009307">
    <property type="term" value="P:DNA restriction-modification system"/>
    <property type="evidence" value="ECO:0007669"/>
    <property type="project" value="UniProtKB-KW"/>
</dbReference>
<comment type="catalytic activity">
    <reaction evidence="5">
        <text>a 2'-deoxyadenosine in DNA + S-adenosyl-L-methionine = an N(6)-methyl-2'-deoxyadenosine in DNA + S-adenosyl-L-homocysteine + H(+)</text>
        <dbReference type="Rhea" id="RHEA:15197"/>
        <dbReference type="Rhea" id="RHEA-COMP:12418"/>
        <dbReference type="Rhea" id="RHEA-COMP:12419"/>
        <dbReference type="ChEBI" id="CHEBI:15378"/>
        <dbReference type="ChEBI" id="CHEBI:57856"/>
        <dbReference type="ChEBI" id="CHEBI:59789"/>
        <dbReference type="ChEBI" id="CHEBI:90615"/>
        <dbReference type="ChEBI" id="CHEBI:90616"/>
        <dbReference type="EC" id="2.1.1.72"/>
    </reaction>
</comment>
<keyword evidence="3" id="KW-0808">Transferase</keyword>
<dbReference type="GO" id="GO:0003677">
    <property type="term" value="F:DNA binding"/>
    <property type="evidence" value="ECO:0007669"/>
    <property type="project" value="UniProtKB-KW"/>
</dbReference>
<dbReference type="InterPro" id="IPR011639">
    <property type="entry name" value="MethylTrfase_TaqI-like_dom"/>
</dbReference>
<evidence type="ECO:0000313" key="9">
    <source>
        <dbReference type="EMBL" id="CUP99928.1"/>
    </source>
</evidence>
<evidence type="ECO:0000256" key="4">
    <source>
        <dbReference type="ARBA" id="ARBA00022691"/>
    </source>
</evidence>
<dbReference type="GO" id="GO:0032259">
    <property type="term" value="P:methylation"/>
    <property type="evidence" value="ECO:0007669"/>
    <property type="project" value="UniProtKB-KW"/>
</dbReference>
<keyword evidence="9" id="KW-0378">Hydrolase</keyword>
<dbReference type="AlphaFoldDB" id="A0A174SW53"/>
<dbReference type="EC" id="2.1.1.72" evidence="1"/>
<keyword evidence="4" id="KW-0949">S-adenosyl-L-methionine</keyword>
<evidence type="ECO:0000259" key="7">
    <source>
        <dbReference type="Pfam" id="PF04313"/>
    </source>
</evidence>
<dbReference type="EMBL" id="CZAY01000020">
    <property type="protein sequence ID" value="CUP99928.1"/>
    <property type="molecule type" value="Genomic_DNA"/>
</dbReference>
<name>A0A174SW53_9FIRM</name>
<dbReference type="Gene3D" id="3.40.50.150">
    <property type="entry name" value="Vaccinia Virus protein VP39"/>
    <property type="match status" value="1"/>
</dbReference>
<dbReference type="GO" id="GO:0009035">
    <property type="term" value="F:type I site-specific deoxyribonuclease activity"/>
    <property type="evidence" value="ECO:0007669"/>
    <property type="project" value="UniProtKB-EC"/>
</dbReference>
<dbReference type="PANTHER" id="PTHR33841:SF1">
    <property type="entry name" value="DNA METHYLTRANSFERASE A"/>
    <property type="match status" value="1"/>
</dbReference>
<evidence type="ECO:0000256" key="5">
    <source>
        <dbReference type="ARBA" id="ARBA00047942"/>
    </source>
</evidence>
<accession>A0A174SW53</accession>
<gene>
    <name evidence="9" type="ORF">ERS852526_02536</name>
</gene>
<dbReference type="Proteomes" id="UP000095485">
    <property type="component" value="Unassembled WGS sequence"/>
</dbReference>
<dbReference type="RefSeq" id="WP_055284204.1">
    <property type="nucleotide sequence ID" value="NZ_CZAY01000020.1"/>
</dbReference>
<dbReference type="GO" id="GO:0009036">
    <property type="term" value="F:type II site-specific deoxyribonuclease activity"/>
    <property type="evidence" value="ECO:0007669"/>
    <property type="project" value="UniProtKB-EC"/>
</dbReference>
<dbReference type="GO" id="GO:0009007">
    <property type="term" value="F:site-specific DNA-methyltransferase (adenine-specific) activity"/>
    <property type="evidence" value="ECO:0007669"/>
    <property type="project" value="UniProtKB-EC"/>
</dbReference>
<reference evidence="9 10" key="1">
    <citation type="submission" date="2015-09" db="EMBL/GenBank/DDBJ databases">
        <authorList>
            <consortium name="Pathogen Informatics"/>
        </authorList>
    </citation>
    <scope>NUCLEOTIDE SEQUENCE [LARGE SCALE GENOMIC DNA]</scope>
    <source>
        <strain evidence="9 10">2789STDY5834914</strain>
    </source>
</reference>
<evidence type="ECO:0000256" key="3">
    <source>
        <dbReference type="ARBA" id="ARBA00022679"/>
    </source>
</evidence>
<evidence type="ECO:0000313" key="10">
    <source>
        <dbReference type="Proteomes" id="UP000095485"/>
    </source>
</evidence>
<dbReference type="GeneID" id="96229813"/>
<dbReference type="OrthoDB" id="9815272at2"/>
<protein>
    <recommendedName>
        <fullName evidence="1">site-specific DNA-methyltransferase (adenine-specific)</fullName>
        <ecNumber evidence="1">2.1.1.72</ecNumber>
    </recommendedName>
</protein>
<proteinExistence type="predicted"/>
<feature type="domain" description="Restriction endonuclease type I HsdR N-terminal" evidence="7">
    <location>
        <begin position="60"/>
        <end position="136"/>
    </location>
</feature>
<dbReference type="Pfam" id="PF04313">
    <property type="entry name" value="HSDR_N"/>
    <property type="match status" value="1"/>
</dbReference>
<evidence type="ECO:0000259" key="8">
    <source>
        <dbReference type="Pfam" id="PF07669"/>
    </source>
</evidence>
<evidence type="ECO:0000256" key="6">
    <source>
        <dbReference type="SAM" id="Coils"/>
    </source>
</evidence>
<keyword evidence="2" id="KW-0489">Methyltransferase</keyword>
<evidence type="ECO:0000256" key="2">
    <source>
        <dbReference type="ARBA" id="ARBA00022603"/>
    </source>
</evidence>
<dbReference type="Gene3D" id="3.90.1570.30">
    <property type="match status" value="1"/>
</dbReference>
<dbReference type="InterPro" id="IPR029063">
    <property type="entry name" value="SAM-dependent_MTases_sf"/>
</dbReference>
<sequence>MNNKERLSRLIAQYQKNMEFYRNAREFNEQDCRDEFISPLLESFGWDVHNEKGTSPQYKEVVVEKFSNSGDRPDYTLTLNGVSKIFVEAKKPAVNIKEEQEPAIQTRRYGWNAKHKLSILTNFEDMMIYDVTNKPQDGDSATVSLYRKYHYLEYLKKYEEIYELISRESVYTGKYDKYVEDKFPNEERYSTEVDEVFLKQINEWRLEIGDYLYRTDNTYKDTDVLNDVVQEFINQIIFLRICEDRNLPLYQSLKETARNKVELQRALTKVFKEVDKKYNSKLFAGDNIIFDLNNDIIFNMILSLYYPKTPYMFNIIEPGILGKIYESFLTESLVERDDHIILAAKKEYKYRSVVSTPVEIVKYMVKNTLAPICEKKTPEEIKDIQIADIACGSGIFLEEAYQFLVDYCTEWYMQHDSKHLLELSNGKKKLPLTDKKDILTRCIYGVDIDVHAVEVSKFSLLIKLIEDETPASVKECVPILPDLSSNIKNGNSLICREDISGKDISIEALCNIKPFEWSMINSGSRFDAIIGNPPYVKTEDIHTLETEAEFAVYKKKYKSAYKQFDKYFLFLEEAFNLLKENGQMCYIVPNKFYKIGAGQELRRIISKHVSKLDDFGDMQLFPDKTIYSCIITLCKESSKQMEYTNVTSLIDLWTGEEQESIRIKNELLDENPWRLTADIKFMKMIATVEENGKPLGEIVNIFNGIQTSAERPKPVYWFSKDEIVSEKEDEIIVDKFEKRYHIEKRILKPFFKPTKADEKGMGTYSLLKTDKHIIFPYNADGSLINVEIMKKEYPGTYQYLQDCYDLLVPKCLNGGKGRDIKNATADTWYQYGRTQALTAFVNTPKLIVRILSKEPMYAYDENDMLIASGGTAGYCAIAKLPDSKYDLRYIQAWLNHPYTEKLFQIMGSDFEGGFTARGTYLLKKIPFVELDLDDEKQKALYESVLISTKKINELNIALEQKKDKASISVIETEKKNLSKQIEDSITKIYNLQF</sequence>
<feature type="coiled-coil region" evidence="6">
    <location>
        <begin position="4"/>
        <end position="31"/>
    </location>
</feature>
<dbReference type="GO" id="GO:0005524">
    <property type="term" value="F:ATP binding"/>
    <property type="evidence" value="ECO:0007669"/>
    <property type="project" value="UniProtKB-KW"/>
</dbReference>
<dbReference type="PRINTS" id="PR00507">
    <property type="entry name" value="N12N6MTFRASE"/>
</dbReference>